<protein>
    <submittedName>
        <fullName evidence="2">Uncharacterized protein</fullName>
    </submittedName>
</protein>
<dbReference type="WBParaSite" id="PSAMB.scaffold3765size16966.g22477.t1">
    <property type="protein sequence ID" value="PSAMB.scaffold3765size16966.g22477.t1"/>
    <property type="gene ID" value="PSAMB.scaffold3765size16966.g22477"/>
</dbReference>
<sequence>MRAAIPAVAGMVMIQVKTMLVSVRHETLLNEEERAMPTNMMAPIAQSVTLIGIPSLLAIRTVNAVPSSIAKPLKYFDRFYMHVERSLDSDLNM</sequence>
<name>A0A914WCY3_9BILA</name>
<dbReference type="Proteomes" id="UP000887566">
    <property type="component" value="Unplaced"/>
</dbReference>
<organism evidence="1 2">
    <name type="scientific">Plectus sambesii</name>
    <dbReference type="NCBI Taxonomy" id="2011161"/>
    <lineage>
        <taxon>Eukaryota</taxon>
        <taxon>Metazoa</taxon>
        <taxon>Ecdysozoa</taxon>
        <taxon>Nematoda</taxon>
        <taxon>Chromadorea</taxon>
        <taxon>Plectida</taxon>
        <taxon>Plectina</taxon>
        <taxon>Plectoidea</taxon>
        <taxon>Plectidae</taxon>
        <taxon>Plectus</taxon>
    </lineage>
</organism>
<proteinExistence type="predicted"/>
<dbReference type="AlphaFoldDB" id="A0A914WCY3"/>
<reference evidence="2" key="1">
    <citation type="submission" date="2022-11" db="UniProtKB">
        <authorList>
            <consortium name="WormBaseParasite"/>
        </authorList>
    </citation>
    <scope>IDENTIFICATION</scope>
</reference>
<evidence type="ECO:0000313" key="2">
    <source>
        <dbReference type="WBParaSite" id="PSAMB.scaffold3765size16966.g22477.t1"/>
    </source>
</evidence>
<keyword evidence="1" id="KW-1185">Reference proteome</keyword>
<accession>A0A914WCY3</accession>
<evidence type="ECO:0000313" key="1">
    <source>
        <dbReference type="Proteomes" id="UP000887566"/>
    </source>
</evidence>